<comment type="similarity">
    <text evidence="1">Belongs to the peptidase C15 family.</text>
</comment>
<dbReference type="CDD" id="cd00501">
    <property type="entry name" value="Peptidase_C15"/>
    <property type="match status" value="1"/>
</dbReference>
<dbReference type="GeneID" id="120908631"/>
<dbReference type="GO" id="GO:0016920">
    <property type="term" value="F:pyroglutamyl-peptidase activity"/>
    <property type="evidence" value="ECO:0007669"/>
    <property type="project" value="InterPro"/>
</dbReference>
<evidence type="ECO:0000256" key="3">
    <source>
        <dbReference type="ARBA" id="ARBA00022670"/>
    </source>
</evidence>
<proteinExistence type="inferred from homology"/>
<evidence type="ECO:0000256" key="4">
    <source>
        <dbReference type="ARBA" id="ARBA00022801"/>
    </source>
</evidence>
<dbReference type="GO" id="GO:0006508">
    <property type="term" value="P:proteolysis"/>
    <property type="evidence" value="ECO:0007669"/>
    <property type="project" value="UniProtKB-KW"/>
</dbReference>
<keyword evidence="2" id="KW-0963">Cytoplasm</keyword>
<dbReference type="Proteomes" id="UP000075840">
    <property type="component" value="Unassembled WGS sequence"/>
</dbReference>
<protein>
    <recommendedName>
        <fullName evidence="8">Pyroglutamyl-peptidase I</fullName>
    </recommendedName>
</protein>
<dbReference type="InterPro" id="IPR016125">
    <property type="entry name" value="Peptidase_C15-like"/>
</dbReference>
<dbReference type="InterPro" id="IPR036440">
    <property type="entry name" value="Peptidase_C15-like_sf"/>
</dbReference>
<dbReference type="AlphaFoldDB" id="A0A182I6T4"/>
<dbReference type="Pfam" id="PF01470">
    <property type="entry name" value="Peptidase_C15"/>
    <property type="match status" value="1"/>
</dbReference>
<dbReference type="PRINTS" id="PR00706">
    <property type="entry name" value="PYROGLUPTASE"/>
</dbReference>
<dbReference type="PANTHER" id="PTHR23402:SF1">
    <property type="entry name" value="PYROGLUTAMYL-PEPTIDASE I"/>
    <property type="match status" value="1"/>
</dbReference>
<dbReference type="Gene3D" id="3.40.630.20">
    <property type="entry name" value="Peptidase C15, pyroglutamyl peptidase I-like"/>
    <property type="match status" value="1"/>
</dbReference>
<evidence type="ECO:0000313" key="7">
    <source>
        <dbReference type="Proteomes" id="UP000075840"/>
    </source>
</evidence>
<organism evidence="6 7">
    <name type="scientific">Anopheles arabiensis</name>
    <name type="common">Mosquito</name>
    <dbReference type="NCBI Taxonomy" id="7173"/>
    <lineage>
        <taxon>Eukaryota</taxon>
        <taxon>Metazoa</taxon>
        <taxon>Ecdysozoa</taxon>
        <taxon>Arthropoda</taxon>
        <taxon>Hexapoda</taxon>
        <taxon>Insecta</taxon>
        <taxon>Pterygota</taxon>
        <taxon>Neoptera</taxon>
        <taxon>Endopterygota</taxon>
        <taxon>Diptera</taxon>
        <taxon>Nematocera</taxon>
        <taxon>Culicoidea</taxon>
        <taxon>Culicidae</taxon>
        <taxon>Anophelinae</taxon>
        <taxon>Anopheles</taxon>
    </lineage>
</organism>
<sequence>MPEKIIIVTGFGPFAGHEERNASWEAVKLLPDVFHFRKDAYQLRKYQVPVIYEEVNRILPQIWNQNPDLVVHVGVNGTINTINLEHFSYTFGYSKPDFAQHYLPSDKITLNGKHANEKECAMLKTNLNVERLVKELNLETNVACCCSTNVGNYLCGYIYVKSLDVNQDRTLFVHVPEVNEPYTSEQTMTTIYNVIGKCLEQLAAEHKLS</sequence>
<keyword evidence="5" id="KW-0788">Thiol protease</keyword>
<dbReference type="GO" id="GO:0005829">
    <property type="term" value="C:cytosol"/>
    <property type="evidence" value="ECO:0007669"/>
    <property type="project" value="InterPro"/>
</dbReference>
<dbReference type="InterPro" id="IPR000816">
    <property type="entry name" value="Peptidase_C15"/>
</dbReference>
<dbReference type="EnsemblMetazoa" id="AARA009288-RA">
    <property type="protein sequence ID" value="AARA009288-PA"/>
    <property type="gene ID" value="AARA009288"/>
</dbReference>
<name>A0A182I6T4_ANOAR</name>
<keyword evidence="7" id="KW-1185">Reference proteome</keyword>
<evidence type="ECO:0000256" key="2">
    <source>
        <dbReference type="ARBA" id="ARBA00022490"/>
    </source>
</evidence>
<keyword evidence="3" id="KW-0645">Protease</keyword>
<keyword evidence="4" id="KW-0378">Hydrolase</keyword>
<dbReference type="VEuPathDB" id="VectorBase:AARA21_008739"/>
<dbReference type="FunFam" id="3.40.630.20:FF:000008">
    <property type="entry name" value="Pyroglutamyl-peptidase 1"/>
    <property type="match status" value="1"/>
</dbReference>
<evidence type="ECO:0000313" key="6">
    <source>
        <dbReference type="EnsemblMetazoa" id="AARA009288-PA"/>
    </source>
</evidence>
<dbReference type="EMBL" id="APCN01003698">
    <property type="status" value="NOT_ANNOTATED_CDS"/>
    <property type="molecule type" value="Genomic_DNA"/>
</dbReference>
<accession>A0A182I6T4</accession>
<dbReference type="PANTHER" id="PTHR23402">
    <property type="entry name" value="PROTEASE FAMILY C15 PYROGLUTAMYL-PEPTIDASE I-RELATED"/>
    <property type="match status" value="1"/>
</dbReference>
<dbReference type="SUPFAM" id="SSF53182">
    <property type="entry name" value="Pyrrolidone carboxyl peptidase (pyroglutamate aminopeptidase)"/>
    <property type="match status" value="1"/>
</dbReference>
<evidence type="ECO:0008006" key="8">
    <source>
        <dbReference type="Google" id="ProtNLM"/>
    </source>
</evidence>
<dbReference type="RefSeq" id="XP_040175774.1">
    <property type="nucleotide sequence ID" value="XM_040319840.1"/>
</dbReference>
<dbReference type="VEuPathDB" id="VectorBase:AARA009288"/>
<evidence type="ECO:0000256" key="5">
    <source>
        <dbReference type="ARBA" id="ARBA00022807"/>
    </source>
</evidence>
<dbReference type="KEGG" id="aara:120908631"/>
<evidence type="ECO:0000256" key="1">
    <source>
        <dbReference type="ARBA" id="ARBA00006641"/>
    </source>
</evidence>
<reference evidence="6" key="1">
    <citation type="submission" date="2022-08" db="UniProtKB">
        <authorList>
            <consortium name="EnsemblMetazoa"/>
        </authorList>
    </citation>
    <scope>IDENTIFICATION</scope>
    <source>
        <strain evidence="6">Dongola</strain>
    </source>
</reference>